<evidence type="ECO:0000313" key="4">
    <source>
        <dbReference type="Proteomes" id="UP001155586"/>
    </source>
</evidence>
<keyword evidence="4" id="KW-1185">Reference proteome</keyword>
<sequence>MLYLKRQYIYALVGLSLFGCNSDDGSVQEPVSVYVPYDIRELPKPNDGYGYDDDNTIRGVNEPSGYSASEQHPYYQDYNNSYAALDGWGLCAEPILIPLQSADSEKRFPLDPDSLDGNVALYDEDGDIVPTQISADGSTIKIQCEQSLQPATTYSVVVTDG</sequence>
<dbReference type="Proteomes" id="UP001155586">
    <property type="component" value="Unassembled WGS sequence"/>
</dbReference>
<dbReference type="PROSITE" id="PS51257">
    <property type="entry name" value="PROKAR_LIPOPROTEIN"/>
    <property type="match status" value="1"/>
</dbReference>
<name>A0A9X3CHI5_9VIBR</name>
<organism evidence="3 4">
    <name type="scientific">Vibrio paucivorans</name>
    <dbReference type="NCBI Taxonomy" id="2829489"/>
    <lineage>
        <taxon>Bacteria</taxon>
        <taxon>Pseudomonadati</taxon>
        <taxon>Pseudomonadota</taxon>
        <taxon>Gammaproteobacteria</taxon>
        <taxon>Vibrionales</taxon>
        <taxon>Vibrionaceae</taxon>
        <taxon>Vibrio</taxon>
    </lineage>
</organism>
<feature type="domain" description="SbsA Ig-like" evidence="2">
    <location>
        <begin position="109"/>
        <end position="161"/>
    </location>
</feature>
<dbReference type="EMBL" id="JAKRRX010000156">
    <property type="protein sequence ID" value="MCW8335932.1"/>
    <property type="molecule type" value="Genomic_DNA"/>
</dbReference>
<gene>
    <name evidence="3" type="ORF">MD483_19145</name>
</gene>
<reference evidence="3" key="1">
    <citation type="submission" date="2022-02" db="EMBL/GenBank/DDBJ databases">
        <title>Vibrio sp. nov., a new bacterium isolated from Bohai sea, China.</title>
        <authorList>
            <person name="Yuan Y."/>
        </authorList>
    </citation>
    <scope>NUCLEOTIDE SEQUENCE</scope>
    <source>
        <strain evidence="3">DBSS07</strain>
    </source>
</reference>
<proteinExistence type="predicted"/>
<dbReference type="RefSeq" id="WP_265689014.1">
    <property type="nucleotide sequence ID" value="NZ_JAKRRX010000156.1"/>
</dbReference>
<dbReference type="Pfam" id="PF13205">
    <property type="entry name" value="Big_5"/>
    <property type="match status" value="1"/>
</dbReference>
<protein>
    <submittedName>
        <fullName evidence="3">Ig-like domain-containing protein</fullName>
    </submittedName>
</protein>
<evidence type="ECO:0000313" key="3">
    <source>
        <dbReference type="EMBL" id="MCW8335932.1"/>
    </source>
</evidence>
<accession>A0A9X3CHI5</accession>
<evidence type="ECO:0000256" key="1">
    <source>
        <dbReference type="ARBA" id="ARBA00022729"/>
    </source>
</evidence>
<feature type="non-terminal residue" evidence="3">
    <location>
        <position position="161"/>
    </location>
</feature>
<dbReference type="AlphaFoldDB" id="A0A9X3CHI5"/>
<evidence type="ECO:0000259" key="2">
    <source>
        <dbReference type="Pfam" id="PF13205"/>
    </source>
</evidence>
<keyword evidence="1" id="KW-0732">Signal</keyword>
<dbReference type="InterPro" id="IPR032812">
    <property type="entry name" value="SbsA_Ig"/>
</dbReference>
<comment type="caution">
    <text evidence="3">The sequence shown here is derived from an EMBL/GenBank/DDBJ whole genome shotgun (WGS) entry which is preliminary data.</text>
</comment>